<proteinExistence type="predicted"/>
<protein>
    <recommendedName>
        <fullName evidence="4">Holin-X, holin superfamily III</fullName>
    </recommendedName>
</protein>
<feature type="transmembrane region" description="Helical" evidence="1">
    <location>
        <begin position="45"/>
        <end position="68"/>
    </location>
</feature>
<name>A0AAU7EIN1_9FLAO</name>
<dbReference type="Proteomes" id="UP001224325">
    <property type="component" value="Chromosome"/>
</dbReference>
<organism evidence="2 3">
    <name type="scientific">Mariniflexile litorale</name>
    <dbReference type="NCBI Taxonomy" id="3045158"/>
    <lineage>
        <taxon>Bacteria</taxon>
        <taxon>Pseudomonadati</taxon>
        <taxon>Bacteroidota</taxon>
        <taxon>Flavobacteriia</taxon>
        <taxon>Flavobacteriales</taxon>
        <taxon>Flavobacteriaceae</taxon>
        <taxon>Mariniflexile</taxon>
    </lineage>
</organism>
<dbReference type="EMBL" id="CP155618">
    <property type="protein sequence ID" value="XBL15173.1"/>
    <property type="molecule type" value="Genomic_DNA"/>
</dbReference>
<dbReference type="RefSeq" id="WP_308990615.1">
    <property type="nucleotide sequence ID" value="NZ_CP155618.1"/>
</dbReference>
<dbReference type="KEGG" id="mlil:QLS71_003945"/>
<evidence type="ECO:0000313" key="3">
    <source>
        <dbReference type="Proteomes" id="UP001224325"/>
    </source>
</evidence>
<keyword evidence="3" id="KW-1185">Reference proteome</keyword>
<accession>A0AAU7EIN1</accession>
<evidence type="ECO:0008006" key="4">
    <source>
        <dbReference type="Google" id="ProtNLM"/>
    </source>
</evidence>
<evidence type="ECO:0000313" key="2">
    <source>
        <dbReference type="EMBL" id="XBL15173.1"/>
    </source>
</evidence>
<evidence type="ECO:0000256" key="1">
    <source>
        <dbReference type="SAM" id="Phobius"/>
    </source>
</evidence>
<reference evidence="2" key="1">
    <citation type="submission" date="2024-04" db="EMBL/GenBank/DDBJ databases">
        <title>Mariniflexile litorale, isolated from the shallow sediments of the Sea of Japan.</title>
        <authorList>
            <person name="Romanenko L."/>
            <person name="Isaeva M."/>
        </authorList>
    </citation>
    <scope>NUCLEOTIDE SEQUENCE [LARGE SCALE GENOMIC DNA]</scope>
    <source>
        <strain evidence="2">KMM 9835</strain>
    </source>
</reference>
<keyword evidence="1" id="KW-0812">Transmembrane</keyword>
<dbReference type="AlphaFoldDB" id="A0AAU7EIN1"/>
<keyword evidence="1" id="KW-0472">Membrane</keyword>
<gene>
    <name evidence="2" type="ORF">QLS71_003945</name>
</gene>
<keyword evidence="1" id="KW-1133">Transmembrane helix</keyword>
<feature type="transmembrane region" description="Helical" evidence="1">
    <location>
        <begin position="74"/>
        <end position="94"/>
    </location>
</feature>
<sequence>MNSTNMVKSIDILYEKAKKYTETSAELVALHAVDKTADVLSSLTSIMLIIIVVTLFTLFINVGLSLFIGSLLNAYYLGFFIVSGFYLVLAFVLYKFKDKLIKTPVANLIIAKLLKSKKSEIINQSNHEEA</sequence>